<dbReference type="InterPro" id="IPR037401">
    <property type="entry name" value="SnoaL-like"/>
</dbReference>
<comment type="caution">
    <text evidence="2">The sequence shown here is derived from an EMBL/GenBank/DDBJ whole genome shotgun (WGS) entry which is preliminary data.</text>
</comment>
<dbReference type="Gene3D" id="3.10.450.50">
    <property type="match status" value="1"/>
</dbReference>
<evidence type="ECO:0000313" key="2">
    <source>
        <dbReference type="EMBL" id="OSQ38883.1"/>
    </source>
</evidence>
<dbReference type="STRING" id="1293891.TMES_09065"/>
<dbReference type="Proteomes" id="UP000193391">
    <property type="component" value="Unassembled WGS sequence"/>
</dbReference>
<dbReference type="EMBL" id="JFKA01000003">
    <property type="protein sequence ID" value="OSQ38883.1"/>
    <property type="molecule type" value="Genomic_DNA"/>
</dbReference>
<feature type="domain" description="SnoaL-like" evidence="1">
    <location>
        <begin position="11"/>
        <end position="110"/>
    </location>
</feature>
<keyword evidence="3" id="KW-1185">Reference proteome</keyword>
<sequence>MTKTDAKQLLHRLFAALADPATSLEELAGFFTSDYVQIVDGETLNLAGFLDHAATLRCTLDAVDVDFENIVASDNTIADIHIVTAHKKDGSQITIKVIAFYTLRDGKISRIEELTHLISGSTADRDIGSRIDRA</sequence>
<dbReference type="InterPro" id="IPR032710">
    <property type="entry name" value="NTF2-like_dom_sf"/>
</dbReference>
<protein>
    <recommendedName>
        <fullName evidence="1">SnoaL-like domain-containing protein</fullName>
    </recommendedName>
</protein>
<organism evidence="2 3">
    <name type="scientific">Thalassospira mesophila</name>
    <dbReference type="NCBI Taxonomy" id="1293891"/>
    <lineage>
        <taxon>Bacteria</taxon>
        <taxon>Pseudomonadati</taxon>
        <taxon>Pseudomonadota</taxon>
        <taxon>Alphaproteobacteria</taxon>
        <taxon>Rhodospirillales</taxon>
        <taxon>Thalassospiraceae</taxon>
        <taxon>Thalassospira</taxon>
    </lineage>
</organism>
<gene>
    <name evidence="2" type="ORF">TMES_09065</name>
</gene>
<name>A0A1Y2L3L0_9PROT</name>
<reference evidence="2 3" key="1">
    <citation type="submission" date="2014-03" db="EMBL/GenBank/DDBJ databases">
        <title>The draft genome sequence of Thalassospira mesophila JCM 18969.</title>
        <authorList>
            <person name="Lai Q."/>
            <person name="Shao Z."/>
        </authorList>
    </citation>
    <scope>NUCLEOTIDE SEQUENCE [LARGE SCALE GENOMIC DNA]</scope>
    <source>
        <strain evidence="2 3">JCM 18969</strain>
    </source>
</reference>
<dbReference type="AlphaFoldDB" id="A0A1Y2L3L0"/>
<evidence type="ECO:0000313" key="3">
    <source>
        <dbReference type="Proteomes" id="UP000193391"/>
    </source>
</evidence>
<dbReference type="OrthoDB" id="8447813at2"/>
<dbReference type="Pfam" id="PF12680">
    <property type="entry name" value="SnoaL_2"/>
    <property type="match status" value="1"/>
</dbReference>
<accession>A0A1Y2L3L0</accession>
<dbReference type="SUPFAM" id="SSF54427">
    <property type="entry name" value="NTF2-like"/>
    <property type="match status" value="1"/>
</dbReference>
<dbReference type="RefSeq" id="WP_085581684.1">
    <property type="nucleotide sequence ID" value="NZ_JFKA01000003.1"/>
</dbReference>
<evidence type="ECO:0000259" key="1">
    <source>
        <dbReference type="Pfam" id="PF12680"/>
    </source>
</evidence>
<proteinExistence type="predicted"/>